<proteinExistence type="predicted"/>
<evidence type="ECO:0000313" key="1">
    <source>
        <dbReference type="EMBL" id="MDN3572501.1"/>
    </source>
</evidence>
<dbReference type="Proteomes" id="UP001244297">
    <property type="component" value="Unassembled WGS sequence"/>
</dbReference>
<sequence length="47" mass="5021">MAALASALQILREKDCAGVVELEHAIRTHRIGILKRRAILGAAGVEV</sequence>
<name>A0ABT8ASK5_9HYPH</name>
<protein>
    <recommendedName>
        <fullName evidence="3">GntR family transcriptional regulator</fullName>
    </recommendedName>
</protein>
<dbReference type="EMBL" id="JAUFPT010000058">
    <property type="protein sequence ID" value="MDN3572501.1"/>
    <property type="molecule type" value="Genomic_DNA"/>
</dbReference>
<reference evidence="2" key="1">
    <citation type="journal article" date="2019" name="Int. J. Syst. Evol. Microbiol.">
        <title>The Global Catalogue of Microorganisms (GCM) 10K type strain sequencing project: providing services to taxonomists for standard genome sequencing and annotation.</title>
        <authorList>
            <consortium name="The Broad Institute Genomics Platform"/>
            <consortium name="The Broad Institute Genome Sequencing Center for Infectious Disease"/>
            <person name="Wu L."/>
            <person name="Ma J."/>
        </authorList>
    </citation>
    <scope>NUCLEOTIDE SEQUENCE [LARGE SCALE GENOMIC DNA]</scope>
    <source>
        <strain evidence="2">CECT 7806</strain>
    </source>
</reference>
<keyword evidence="2" id="KW-1185">Reference proteome</keyword>
<evidence type="ECO:0000313" key="2">
    <source>
        <dbReference type="Proteomes" id="UP001244297"/>
    </source>
</evidence>
<comment type="caution">
    <text evidence="1">The sequence shown here is derived from an EMBL/GenBank/DDBJ whole genome shotgun (WGS) entry which is preliminary data.</text>
</comment>
<gene>
    <name evidence="1" type="ORF">QWZ18_17950</name>
</gene>
<accession>A0ABT8ASK5</accession>
<evidence type="ECO:0008006" key="3">
    <source>
        <dbReference type="Google" id="ProtNLM"/>
    </source>
</evidence>
<organism evidence="1 2">
    <name type="scientific">Methylobacterium longum</name>
    <dbReference type="NCBI Taxonomy" id="767694"/>
    <lineage>
        <taxon>Bacteria</taxon>
        <taxon>Pseudomonadati</taxon>
        <taxon>Pseudomonadota</taxon>
        <taxon>Alphaproteobacteria</taxon>
        <taxon>Hyphomicrobiales</taxon>
        <taxon>Methylobacteriaceae</taxon>
        <taxon>Methylobacterium</taxon>
    </lineage>
</organism>
<dbReference type="RefSeq" id="WP_238284903.1">
    <property type="nucleotide sequence ID" value="NZ_BPQS01000002.1"/>
</dbReference>